<evidence type="ECO:0000256" key="1">
    <source>
        <dbReference type="SAM" id="MobiDB-lite"/>
    </source>
</evidence>
<accession>A0A7H2BGE7</accession>
<dbReference type="Proteomes" id="UP000516404">
    <property type="component" value="Chromosome"/>
</dbReference>
<dbReference type="EMBL" id="CP061539">
    <property type="protein sequence ID" value="QNV38743.1"/>
    <property type="molecule type" value="Genomic_DNA"/>
</dbReference>
<evidence type="ECO:0000313" key="3">
    <source>
        <dbReference type="Proteomes" id="UP000516404"/>
    </source>
</evidence>
<dbReference type="RefSeq" id="WP_190725339.1">
    <property type="nucleotide sequence ID" value="NZ_CP061539.1"/>
</dbReference>
<sequence length="81" mass="8870">MAASPGSQSLSATRVLSGAGSSLERFTPLIPKDYEDAIDAWIDEAQYEAGRAGYNQSRVDRLTKKVTPSPFPKPIRKESTR</sequence>
<evidence type="ECO:0000313" key="2">
    <source>
        <dbReference type="EMBL" id="QNV38743.1"/>
    </source>
</evidence>
<proteinExistence type="predicted"/>
<protein>
    <submittedName>
        <fullName evidence="2">Uncharacterized protein</fullName>
    </submittedName>
</protein>
<dbReference type="GeneID" id="96623733"/>
<name>A0A7H2BGE7_9MICC</name>
<dbReference type="AlphaFoldDB" id="A0A7H2BGE7"/>
<organism evidence="2 3">
    <name type="scientific">Rothia terrae</name>
    <dbReference type="NCBI Taxonomy" id="396015"/>
    <lineage>
        <taxon>Bacteria</taxon>
        <taxon>Bacillati</taxon>
        <taxon>Actinomycetota</taxon>
        <taxon>Actinomycetes</taxon>
        <taxon>Micrococcales</taxon>
        <taxon>Micrococcaceae</taxon>
        <taxon>Rothia</taxon>
    </lineage>
</organism>
<keyword evidence="3" id="KW-1185">Reference proteome</keyword>
<reference evidence="2 3" key="1">
    <citation type="submission" date="2020-09" db="EMBL/GenBank/DDBJ databases">
        <title>Investigation of environmental microbes.</title>
        <authorList>
            <person name="Ou Y."/>
            <person name="Kang Q."/>
        </authorList>
    </citation>
    <scope>NUCLEOTIDE SEQUENCE [LARGE SCALE GENOMIC DNA]</scope>
    <source>
        <strain evidence="2 3">KJZ-14</strain>
    </source>
</reference>
<gene>
    <name evidence="2" type="ORF">IDM49_05750</name>
</gene>
<dbReference type="KEGG" id="rter:IDM49_05750"/>
<feature type="region of interest" description="Disordered" evidence="1">
    <location>
        <begin position="52"/>
        <end position="81"/>
    </location>
</feature>